<evidence type="ECO:0000313" key="1">
    <source>
        <dbReference type="EMBL" id="CAH1791460.1"/>
    </source>
</evidence>
<name>A0A8S4PBD3_OWEFU</name>
<accession>A0A8S4PBD3</accession>
<evidence type="ECO:0000313" key="2">
    <source>
        <dbReference type="Proteomes" id="UP000749559"/>
    </source>
</evidence>
<proteinExistence type="predicted"/>
<reference evidence="1" key="1">
    <citation type="submission" date="2022-03" db="EMBL/GenBank/DDBJ databases">
        <authorList>
            <person name="Martin C."/>
        </authorList>
    </citation>
    <scope>NUCLEOTIDE SEQUENCE</scope>
</reference>
<comment type="caution">
    <text evidence="1">The sequence shown here is derived from an EMBL/GenBank/DDBJ whole genome shotgun (WGS) entry which is preliminary data.</text>
</comment>
<sequence length="134" mass="15127">MLTDGPTDGRTDQRTDGHLVDLIGSLCEPKTTYPMLFPQSESVFNLVIIIQTKQTSQRKQLKVRLPKHFIGDDLEKTKITSLSSETLSLMGIASWEIALSNVKFTKCKSATEIDNQSFKKTSRPILSQDIWLQK</sequence>
<gene>
    <name evidence="1" type="ORF">OFUS_LOCUS16537</name>
</gene>
<dbReference type="EMBL" id="CAIIXF020000008">
    <property type="protein sequence ID" value="CAH1791460.1"/>
    <property type="molecule type" value="Genomic_DNA"/>
</dbReference>
<organism evidence="1 2">
    <name type="scientific">Owenia fusiformis</name>
    <name type="common">Polychaete worm</name>
    <dbReference type="NCBI Taxonomy" id="6347"/>
    <lineage>
        <taxon>Eukaryota</taxon>
        <taxon>Metazoa</taxon>
        <taxon>Spiralia</taxon>
        <taxon>Lophotrochozoa</taxon>
        <taxon>Annelida</taxon>
        <taxon>Polychaeta</taxon>
        <taxon>Sedentaria</taxon>
        <taxon>Canalipalpata</taxon>
        <taxon>Sabellida</taxon>
        <taxon>Oweniida</taxon>
        <taxon>Oweniidae</taxon>
        <taxon>Owenia</taxon>
    </lineage>
</organism>
<keyword evidence="2" id="KW-1185">Reference proteome</keyword>
<dbReference type="Proteomes" id="UP000749559">
    <property type="component" value="Unassembled WGS sequence"/>
</dbReference>
<dbReference type="AlphaFoldDB" id="A0A8S4PBD3"/>
<protein>
    <submittedName>
        <fullName evidence="1">Uncharacterized protein</fullName>
    </submittedName>
</protein>